<comment type="caution">
    <text evidence="2">The sequence shown here is derived from an EMBL/GenBank/DDBJ whole genome shotgun (WGS) entry which is preliminary data.</text>
</comment>
<accession>A0A2P4QH31</accession>
<evidence type="ECO:0000313" key="2">
    <source>
        <dbReference type="EMBL" id="POG76934.1"/>
    </source>
</evidence>
<evidence type="ECO:0000256" key="1">
    <source>
        <dbReference type="SAM" id="Phobius"/>
    </source>
</evidence>
<name>A0A2P4QH31_RHIID</name>
<proteinExistence type="predicted"/>
<keyword evidence="1" id="KW-0812">Transmembrane</keyword>
<protein>
    <submittedName>
        <fullName evidence="2">Uncharacterized protein</fullName>
    </submittedName>
</protein>
<dbReference type="AlphaFoldDB" id="A0A2P4QH31"/>
<keyword evidence="1" id="KW-0472">Membrane</keyword>
<keyword evidence="1" id="KW-1133">Transmembrane helix</keyword>
<reference evidence="2 3" key="2">
    <citation type="journal article" date="2018" name="New Phytol.">
        <title>High intraspecific genome diversity in the model arbuscular mycorrhizal symbiont Rhizophagus irregularis.</title>
        <authorList>
            <person name="Chen E.C.H."/>
            <person name="Morin E."/>
            <person name="Beaudet D."/>
            <person name="Noel J."/>
            <person name="Yildirir G."/>
            <person name="Ndikumana S."/>
            <person name="Charron P."/>
            <person name="St-Onge C."/>
            <person name="Giorgi J."/>
            <person name="Kruger M."/>
            <person name="Marton T."/>
            <person name="Ropars J."/>
            <person name="Grigoriev I.V."/>
            <person name="Hainaut M."/>
            <person name="Henrissat B."/>
            <person name="Roux C."/>
            <person name="Martin F."/>
            <person name="Corradi N."/>
        </authorList>
    </citation>
    <scope>NUCLEOTIDE SEQUENCE [LARGE SCALE GENOMIC DNA]</scope>
    <source>
        <strain evidence="2 3">DAOM 197198</strain>
    </source>
</reference>
<dbReference type="EMBL" id="AUPC02000045">
    <property type="protein sequence ID" value="POG76934.1"/>
    <property type="molecule type" value="Genomic_DNA"/>
</dbReference>
<sequence>MLLLVSGDQVTTNFLKTWLNINVLFNIFILNYKLKIKFLFIFSSIIIILIIQFLIFTNVLITSKDY</sequence>
<feature type="transmembrane region" description="Helical" evidence="1">
    <location>
        <begin position="39"/>
        <end position="61"/>
    </location>
</feature>
<reference evidence="2 3" key="1">
    <citation type="journal article" date="2013" name="Proc. Natl. Acad. Sci. U.S.A.">
        <title>Genome of an arbuscular mycorrhizal fungus provides insight into the oldest plant symbiosis.</title>
        <authorList>
            <person name="Tisserant E."/>
            <person name="Malbreil M."/>
            <person name="Kuo A."/>
            <person name="Kohler A."/>
            <person name="Symeonidi A."/>
            <person name="Balestrini R."/>
            <person name="Charron P."/>
            <person name="Duensing N."/>
            <person name="Frei Dit Frey N."/>
            <person name="Gianinazzi-Pearson V."/>
            <person name="Gilbert L.B."/>
            <person name="Handa Y."/>
            <person name="Herr J.R."/>
            <person name="Hijri M."/>
            <person name="Koul R."/>
            <person name="Kawaguchi M."/>
            <person name="Krajinski F."/>
            <person name="Lammers P.J."/>
            <person name="Masclaux F.G."/>
            <person name="Murat C."/>
            <person name="Morin E."/>
            <person name="Ndikumana S."/>
            <person name="Pagni M."/>
            <person name="Petitpierre D."/>
            <person name="Requena N."/>
            <person name="Rosikiewicz P."/>
            <person name="Riley R."/>
            <person name="Saito K."/>
            <person name="San Clemente H."/>
            <person name="Shapiro H."/>
            <person name="van Tuinen D."/>
            <person name="Becard G."/>
            <person name="Bonfante P."/>
            <person name="Paszkowski U."/>
            <person name="Shachar-Hill Y.Y."/>
            <person name="Tuskan G.A."/>
            <person name="Young P.W."/>
            <person name="Sanders I.R."/>
            <person name="Henrissat B."/>
            <person name="Rensing S.A."/>
            <person name="Grigoriev I.V."/>
            <person name="Corradi N."/>
            <person name="Roux C."/>
            <person name="Martin F."/>
        </authorList>
    </citation>
    <scope>NUCLEOTIDE SEQUENCE [LARGE SCALE GENOMIC DNA]</scope>
    <source>
        <strain evidence="2 3">DAOM 197198</strain>
    </source>
</reference>
<gene>
    <name evidence="2" type="ORF">GLOIN_2v1551533</name>
</gene>
<feature type="transmembrane region" description="Helical" evidence="1">
    <location>
        <begin position="15"/>
        <end position="32"/>
    </location>
</feature>
<organism evidence="2 3">
    <name type="scientific">Rhizophagus irregularis (strain DAOM 181602 / DAOM 197198 / MUCL 43194)</name>
    <name type="common">Arbuscular mycorrhizal fungus</name>
    <name type="synonym">Glomus intraradices</name>
    <dbReference type="NCBI Taxonomy" id="747089"/>
    <lineage>
        <taxon>Eukaryota</taxon>
        <taxon>Fungi</taxon>
        <taxon>Fungi incertae sedis</taxon>
        <taxon>Mucoromycota</taxon>
        <taxon>Glomeromycotina</taxon>
        <taxon>Glomeromycetes</taxon>
        <taxon>Glomerales</taxon>
        <taxon>Glomeraceae</taxon>
        <taxon>Rhizophagus</taxon>
    </lineage>
</organism>
<evidence type="ECO:0000313" key="3">
    <source>
        <dbReference type="Proteomes" id="UP000018888"/>
    </source>
</evidence>
<keyword evidence="3" id="KW-1185">Reference proteome</keyword>
<dbReference type="Proteomes" id="UP000018888">
    <property type="component" value="Unassembled WGS sequence"/>
</dbReference>